<proteinExistence type="predicted"/>
<name>A0ABW6S624_9NOCA</name>
<dbReference type="EMBL" id="JBIAQY010000011">
    <property type="protein sequence ID" value="MFF3571741.1"/>
    <property type="molecule type" value="Genomic_DNA"/>
</dbReference>
<keyword evidence="2" id="KW-0489">Methyltransferase</keyword>
<reference evidence="2 3" key="1">
    <citation type="submission" date="2024-10" db="EMBL/GenBank/DDBJ databases">
        <title>The Natural Products Discovery Center: Release of the First 8490 Sequenced Strains for Exploring Actinobacteria Biosynthetic Diversity.</title>
        <authorList>
            <person name="Kalkreuter E."/>
            <person name="Kautsar S.A."/>
            <person name="Yang D."/>
            <person name="Bader C.D."/>
            <person name="Teijaro C.N."/>
            <person name="Fluegel L."/>
            <person name="Davis C.M."/>
            <person name="Simpson J.R."/>
            <person name="Lauterbach L."/>
            <person name="Steele A.D."/>
            <person name="Gui C."/>
            <person name="Meng S."/>
            <person name="Li G."/>
            <person name="Viehrig K."/>
            <person name="Ye F."/>
            <person name="Su P."/>
            <person name="Kiefer A.F."/>
            <person name="Nichols A."/>
            <person name="Cepeda A.J."/>
            <person name="Yan W."/>
            <person name="Fan B."/>
            <person name="Jiang Y."/>
            <person name="Adhikari A."/>
            <person name="Zheng C.-J."/>
            <person name="Schuster L."/>
            <person name="Cowan T.M."/>
            <person name="Smanski M.J."/>
            <person name="Chevrette M.G."/>
            <person name="De Carvalho L.P.S."/>
            <person name="Shen B."/>
        </authorList>
    </citation>
    <scope>NUCLEOTIDE SEQUENCE [LARGE SCALE GENOMIC DNA]</scope>
    <source>
        <strain evidence="2 3">NPDC002593</strain>
    </source>
</reference>
<keyword evidence="3" id="KW-1185">Reference proteome</keyword>
<dbReference type="Proteomes" id="UP001601992">
    <property type="component" value="Unassembled WGS sequence"/>
</dbReference>
<feature type="compositionally biased region" description="Basic and acidic residues" evidence="1">
    <location>
        <begin position="1"/>
        <end position="11"/>
    </location>
</feature>
<evidence type="ECO:0000313" key="2">
    <source>
        <dbReference type="EMBL" id="MFF3571741.1"/>
    </source>
</evidence>
<evidence type="ECO:0000313" key="3">
    <source>
        <dbReference type="Proteomes" id="UP001601992"/>
    </source>
</evidence>
<dbReference type="InterPro" id="IPR029063">
    <property type="entry name" value="SAM-dependent_MTases_sf"/>
</dbReference>
<gene>
    <name evidence="2" type="ORF">ACFYXQ_28580</name>
</gene>
<organism evidence="2 3">
    <name type="scientific">Nocardia jiangxiensis</name>
    <dbReference type="NCBI Taxonomy" id="282685"/>
    <lineage>
        <taxon>Bacteria</taxon>
        <taxon>Bacillati</taxon>
        <taxon>Actinomycetota</taxon>
        <taxon>Actinomycetes</taxon>
        <taxon>Mycobacteriales</taxon>
        <taxon>Nocardiaceae</taxon>
        <taxon>Nocardia</taxon>
    </lineage>
</organism>
<comment type="caution">
    <text evidence="2">The sequence shown here is derived from an EMBL/GenBank/DDBJ whole genome shotgun (WGS) entry which is preliminary data.</text>
</comment>
<accession>A0ABW6S624</accession>
<dbReference type="SUPFAM" id="SSF53335">
    <property type="entry name" value="S-adenosyl-L-methionine-dependent methyltransferases"/>
    <property type="match status" value="1"/>
</dbReference>
<evidence type="ECO:0000256" key="1">
    <source>
        <dbReference type="SAM" id="MobiDB-lite"/>
    </source>
</evidence>
<dbReference type="GO" id="GO:0008168">
    <property type="term" value="F:methyltransferase activity"/>
    <property type="evidence" value="ECO:0007669"/>
    <property type="project" value="UniProtKB-KW"/>
</dbReference>
<dbReference type="GO" id="GO:0032259">
    <property type="term" value="P:methylation"/>
    <property type="evidence" value="ECO:0007669"/>
    <property type="project" value="UniProtKB-KW"/>
</dbReference>
<protein>
    <submittedName>
        <fullName evidence="2">Class I SAM-dependent methyltransferase</fullName>
    </submittedName>
</protein>
<keyword evidence="2" id="KW-0808">Transferase</keyword>
<dbReference type="RefSeq" id="WP_306305400.1">
    <property type="nucleotide sequence ID" value="NZ_JBIAQY010000011.1"/>
</dbReference>
<feature type="region of interest" description="Disordered" evidence="1">
    <location>
        <begin position="1"/>
        <end position="60"/>
    </location>
</feature>
<sequence>MAGRAEPDELRGPGSDSPLAPGGPADASRRPLGTSGRSANASGKAPRASGKPLGAITRGTTGINRLRRSDRWLIHDELVRTRVREADDPLVVDLGYGASPVTTLELAARLRRVRHDVRVVGLEIDPERVVPGRDGVRFARGGFELAGLRPVLVRAFNVLRQYPEEAVASAWDTILRGLAPGGLLLEGTCDELGRRCAWVLLDRSGPLSLTLAWDPFTVERPSDLAERLPKALIHRNVPGEPIHTLLTAADRAWAHAAPLAPYGPRTRWRRTAEILRENGFPVRPYRRRMRDCVLSVPWHVVAPAKA</sequence>